<name>A0A195DZP8_9HYME</name>
<protein>
    <submittedName>
        <fullName evidence="1">Uncharacterized protein</fullName>
    </submittedName>
</protein>
<reference evidence="1 2" key="1">
    <citation type="submission" date="2015-09" db="EMBL/GenBank/DDBJ databases">
        <title>Trachymyrmex cornetzi WGS genome.</title>
        <authorList>
            <person name="Nygaard S."/>
            <person name="Hu H."/>
            <person name="Boomsma J."/>
            <person name="Zhang G."/>
        </authorList>
    </citation>
    <scope>NUCLEOTIDE SEQUENCE [LARGE SCALE GENOMIC DNA]</scope>
    <source>
        <strain evidence="1">Tcor2-1</strain>
        <tissue evidence="1">Whole body</tissue>
    </source>
</reference>
<organism evidence="1 2">
    <name type="scientific">Trachymyrmex cornetzi</name>
    <dbReference type="NCBI Taxonomy" id="471704"/>
    <lineage>
        <taxon>Eukaryota</taxon>
        <taxon>Metazoa</taxon>
        <taxon>Ecdysozoa</taxon>
        <taxon>Arthropoda</taxon>
        <taxon>Hexapoda</taxon>
        <taxon>Insecta</taxon>
        <taxon>Pterygota</taxon>
        <taxon>Neoptera</taxon>
        <taxon>Endopterygota</taxon>
        <taxon>Hymenoptera</taxon>
        <taxon>Apocrita</taxon>
        <taxon>Aculeata</taxon>
        <taxon>Formicoidea</taxon>
        <taxon>Formicidae</taxon>
        <taxon>Myrmicinae</taxon>
        <taxon>Trachymyrmex</taxon>
    </lineage>
</organism>
<dbReference type="Proteomes" id="UP000078492">
    <property type="component" value="Unassembled WGS sequence"/>
</dbReference>
<dbReference type="EMBL" id="KQ980044">
    <property type="protein sequence ID" value="KYN18099.1"/>
    <property type="molecule type" value="Genomic_DNA"/>
</dbReference>
<accession>A0A195DZP8</accession>
<keyword evidence="2" id="KW-1185">Reference proteome</keyword>
<proteinExistence type="predicted"/>
<evidence type="ECO:0000313" key="1">
    <source>
        <dbReference type="EMBL" id="KYN18099.1"/>
    </source>
</evidence>
<gene>
    <name evidence="1" type="ORF">ALC57_09607</name>
</gene>
<evidence type="ECO:0000313" key="2">
    <source>
        <dbReference type="Proteomes" id="UP000078492"/>
    </source>
</evidence>
<dbReference type="AlphaFoldDB" id="A0A195DZP8"/>
<sequence length="110" mass="12683">MAISDDKTESELDDSFLVRAKRTRVIRGALLSSGDQIKCSKRRQDLSMLLPVDWNNVNILDCDNFYPKRLISEILCIKTQRNRLNLQTDTKSLDQSYADILHKLINNNVT</sequence>